<dbReference type="EMBL" id="MU842986">
    <property type="protein sequence ID" value="KAK2023797.1"/>
    <property type="molecule type" value="Genomic_DNA"/>
</dbReference>
<sequence>MSIPVEDFQALSVSDETALPKEWMDGEEGNIDKFLAHRRKLKEFYDSIGVPSPIHVTTDAHNRPRLQPRQQVSLQAADDPGMKDDLDTEYVALTREAPAGQLENAASYKMVGDSLQGVELKIVPEAEVAAFEAQGWEV</sequence>
<dbReference type="AlphaFoldDB" id="A0AAD9H9D9"/>
<name>A0AAD9H9D9_9PEZI</name>
<evidence type="ECO:0000313" key="2">
    <source>
        <dbReference type="Proteomes" id="UP001232148"/>
    </source>
</evidence>
<accession>A0AAD9H9D9</accession>
<keyword evidence="2" id="KW-1185">Reference proteome</keyword>
<evidence type="ECO:0000313" key="1">
    <source>
        <dbReference type="EMBL" id="KAK2023797.1"/>
    </source>
</evidence>
<protein>
    <submittedName>
        <fullName evidence="1">Uncharacterized protein</fullName>
    </submittedName>
</protein>
<organism evidence="1 2">
    <name type="scientific">Colletotrichum zoysiae</name>
    <dbReference type="NCBI Taxonomy" id="1216348"/>
    <lineage>
        <taxon>Eukaryota</taxon>
        <taxon>Fungi</taxon>
        <taxon>Dikarya</taxon>
        <taxon>Ascomycota</taxon>
        <taxon>Pezizomycotina</taxon>
        <taxon>Sordariomycetes</taxon>
        <taxon>Hypocreomycetidae</taxon>
        <taxon>Glomerellales</taxon>
        <taxon>Glomerellaceae</taxon>
        <taxon>Colletotrichum</taxon>
        <taxon>Colletotrichum graminicola species complex</taxon>
    </lineage>
</organism>
<gene>
    <name evidence="1" type="ORF">LX32DRAFT_127681</name>
</gene>
<proteinExistence type="predicted"/>
<comment type="caution">
    <text evidence="1">The sequence shown here is derived from an EMBL/GenBank/DDBJ whole genome shotgun (WGS) entry which is preliminary data.</text>
</comment>
<dbReference type="Proteomes" id="UP001232148">
    <property type="component" value="Unassembled WGS sequence"/>
</dbReference>
<reference evidence="1" key="1">
    <citation type="submission" date="2021-06" db="EMBL/GenBank/DDBJ databases">
        <title>Comparative genomics, transcriptomics and evolutionary studies reveal genomic signatures of adaptation to plant cell wall in hemibiotrophic fungi.</title>
        <authorList>
            <consortium name="DOE Joint Genome Institute"/>
            <person name="Baroncelli R."/>
            <person name="Diaz J.F."/>
            <person name="Benocci T."/>
            <person name="Peng M."/>
            <person name="Battaglia E."/>
            <person name="Haridas S."/>
            <person name="Andreopoulos W."/>
            <person name="Labutti K."/>
            <person name="Pangilinan J."/>
            <person name="Floch G.L."/>
            <person name="Makela M.R."/>
            <person name="Henrissat B."/>
            <person name="Grigoriev I.V."/>
            <person name="Crouch J.A."/>
            <person name="De Vries R.P."/>
            <person name="Sukno S.A."/>
            <person name="Thon M.R."/>
        </authorList>
    </citation>
    <scope>NUCLEOTIDE SEQUENCE</scope>
    <source>
        <strain evidence="1">MAFF235873</strain>
    </source>
</reference>